<keyword evidence="10" id="KW-0498">Mitosis</keyword>
<evidence type="ECO:0000256" key="1">
    <source>
        <dbReference type="ARBA" id="ARBA00004123"/>
    </source>
</evidence>
<evidence type="ECO:0000256" key="8">
    <source>
        <dbReference type="ARBA" id="ARBA00022618"/>
    </source>
</evidence>
<evidence type="ECO:0000256" key="7">
    <source>
        <dbReference type="ARBA" id="ARBA00022490"/>
    </source>
</evidence>
<keyword evidence="12" id="KW-0995">Kinetochore</keyword>
<dbReference type="SMR" id="A0A0H5C751"/>
<evidence type="ECO:0000256" key="11">
    <source>
        <dbReference type="ARBA" id="ARBA00022829"/>
    </source>
</evidence>
<evidence type="ECO:0000256" key="14">
    <source>
        <dbReference type="ARBA" id="ARBA00023242"/>
    </source>
</evidence>
<evidence type="ECO:0000256" key="18">
    <source>
        <dbReference type="ARBA" id="ARBA00029932"/>
    </source>
</evidence>
<feature type="compositionally biased region" description="Polar residues" evidence="20">
    <location>
        <begin position="315"/>
        <end position="328"/>
    </location>
</feature>
<keyword evidence="8" id="KW-0132">Cell division</keyword>
<keyword evidence="9" id="KW-0493">Microtubule</keyword>
<dbReference type="GO" id="GO:0072686">
    <property type="term" value="C:mitotic spindle"/>
    <property type="evidence" value="ECO:0007669"/>
    <property type="project" value="InterPro"/>
</dbReference>
<evidence type="ECO:0000256" key="16">
    <source>
        <dbReference type="ARBA" id="ARBA00023328"/>
    </source>
</evidence>
<keyword evidence="15" id="KW-0131">Cell cycle</keyword>
<dbReference type="GO" id="GO:0005874">
    <property type="term" value="C:microtubule"/>
    <property type="evidence" value="ECO:0007669"/>
    <property type="project" value="UniProtKB-KW"/>
</dbReference>
<dbReference type="Pfam" id="PF08655">
    <property type="entry name" value="DASH_Ask1"/>
    <property type="match status" value="1"/>
</dbReference>
<dbReference type="AlphaFoldDB" id="A0A0H5C751"/>
<gene>
    <name evidence="21" type="primary">ASK1</name>
    <name evidence="21" type="ORF">BN1211_4659</name>
</gene>
<evidence type="ECO:0000256" key="19">
    <source>
        <dbReference type="ARBA" id="ARBA00046633"/>
    </source>
</evidence>
<proteinExistence type="inferred from homology"/>
<feature type="compositionally biased region" description="Polar residues" evidence="20">
    <location>
        <begin position="254"/>
        <end position="265"/>
    </location>
</feature>
<comment type="similarity">
    <text evidence="4">Belongs to the DASH complex ASK1 family.</text>
</comment>
<evidence type="ECO:0000256" key="10">
    <source>
        <dbReference type="ARBA" id="ARBA00022776"/>
    </source>
</evidence>
<dbReference type="GO" id="GO:0044732">
    <property type="term" value="C:mitotic spindle pole body"/>
    <property type="evidence" value="ECO:0007669"/>
    <property type="project" value="TreeGrafter"/>
</dbReference>
<evidence type="ECO:0000256" key="2">
    <source>
        <dbReference type="ARBA" id="ARBA00004186"/>
    </source>
</evidence>
<accession>A0A0H5C751</accession>
<dbReference type="PANTHER" id="PTHR28200:SF1">
    <property type="entry name" value="DASH COMPLEX SUBUNIT ASK1"/>
    <property type="match status" value="1"/>
</dbReference>
<keyword evidence="11" id="KW-0159">Chromosome partition</keyword>
<keyword evidence="6" id="KW-0158">Chromosome</keyword>
<dbReference type="GO" id="GO:0042729">
    <property type="term" value="C:DASH complex"/>
    <property type="evidence" value="ECO:0007669"/>
    <property type="project" value="InterPro"/>
</dbReference>
<feature type="region of interest" description="Disordered" evidence="20">
    <location>
        <begin position="420"/>
        <end position="444"/>
    </location>
</feature>
<evidence type="ECO:0000256" key="3">
    <source>
        <dbReference type="ARBA" id="ARBA00004629"/>
    </source>
</evidence>
<evidence type="ECO:0000256" key="15">
    <source>
        <dbReference type="ARBA" id="ARBA00023306"/>
    </source>
</evidence>
<feature type="compositionally biased region" description="Basic and acidic residues" evidence="20">
    <location>
        <begin position="423"/>
        <end position="433"/>
    </location>
</feature>
<comment type="subunit">
    <text evidence="19">Component of the DASH complex consisting of ASK1, DAD1, DAD2, DAD3, DAD4, DAM1, DUO1, HSK3, SPC19 and SPC34, with a stoichiometry of one copy of each subunit per complex. Multiple DASH complexes oligomerize to form a ring that encircles spindle microtubules and organizes the rod-like NDC80 complexes of the outer kinetochore. DASH complex oligomerization strengthens microtubule attachments. On cytoplasmic microtubules, DASH complexes appear to form patches instead of rings.</text>
</comment>
<evidence type="ECO:0000256" key="5">
    <source>
        <dbReference type="ARBA" id="ARBA00014520"/>
    </source>
</evidence>
<evidence type="ECO:0000256" key="13">
    <source>
        <dbReference type="ARBA" id="ARBA00023212"/>
    </source>
</evidence>
<keyword evidence="13" id="KW-0206">Cytoskeleton</keyword>
<sequence length="472" mass="52534">MPPKYSLSGNSRRKSVFQSAINNSSLSETSAQAVELERLEQEITLTLQDIDKSFAQSHKIINDKLIPIVKKYHSNSRKVWNGVNFWKTMLETSANVELRGYEEAAQEVSQRRDFSDDSGDISMKDSNEQMSPVKVDTLGTNHDIILESTNHTQEQFQKRYTDNLNRSVSTAMSTPEKIAENPIMPQETRNNNVGFDTTDSILPPVPTANISNTNNGSDLNETTPSLRDKESRNYIMHQNGDSVYKVEVSPRKSTGVNEPIVSSMTPKKPASKKRKSIIAQKFDSSPFDIETPQLRSEVQFSPAKKYESPVRKTRQSLPMGNDETTQRFPLTPRYGGGGNLLRTPGQVAQAANTYSQNFETSIQRGTAAPTLDDSEDAPNISPPVTLNFATAGNPQALKHATAREAAQSIVKDILNNVSGINDSTHDQSFHDAPSHILPEPTSTQDKLEDFDEYLDKAPKDRAKNLDWSDDDN</sequence>
<evidence type="ECO:0000256" key="9">
    <source>
        <dbReference type="ARBA" id="ARBA00022701"/>
    </source>
</evidence>
<dbReference type="InterPro" id="IPR013964">
    <property type="entry name" value="DASH_Ask1"/>
</dbReference>
<dbReference type="EMBL" id="CDQK01000005">
    <property type="protein sequence ID" value="CEP23956.1"/>
    <property type="molecule type" value="Genomic_DNA"/>
</dbReference>
<dbReference type="GO" id="GO:0051301">
    <property type="term" value="P:cell division"/>
    <property type="evidence" value="ECO:0007669"/>
    <property type="project" value="UniProtKB-KW"/>
</dbReference>
<dbReference type="PANTHER" id="PTHR28200">
    <property type="entry name" value="DASH COMPLEX SUBUNIT ASK1"/>
    <property type="match status" value="1"/>
</dbReference>
<keyword evidence="14" id="KW-0539">Nucleus</keyword>
<protein>
    <recommendedName>
        <fullName evidence="5">DASH complex subunit ASK1</fullName>
    </recommendedName>
    <alternativeName>
        <fullName evidence="18">Associated with spindles and kinetochores protein 1</fullName>
    </alternativeName>
    <alternativeName>
        <fullName evidence="17">Outer kinetochore protein ASK1</fullName>
    </alternativeName>
</protein>
<evidence type="ECO:0000313" key="22">
    <source>
        <dbReference type="Proteomes" id="UP000038830"/>
    </source>
</evidence>
<evidence type="ECO:0000256" key="20">
    <source>
        <dbReference type="SAM" id="MobiDB-lite"/>
    </source>
</evidence>
<organism evidence="21 22">
    <name type="scientific">Cyberlindnera jadinii (strain ATCC 18201 / CBS 1600 / BCRC 20928 / JCM 3617 / NBRC 0987 / NRRL Y-1542)</name>
    <name type="common">Torula yeast</name>
    <name type="synonym">Candida utilis</name>
    <dbReference type="NCBI Taxonomy" id="983966"/>
    <lineage>
        <taxon>Eukaryota</taxon>
        <taxon>Fungi</taxon>
        <taxon>Dikarya</taxon>
        <taxon>Ascomycota</taxon>
        <taxon>Saccharomycotina</taxon>
        <taxon>Saccharomycetes</taxon>
        <taxon>Phaffomycetales</taxon>
        <taxon>Phaffomycetaceae</taxon>
        <taxon>Cyberlindnera</taxon>
    </lineage>
</organism>
<evidence type="ECO:0000256" key="4">
    <source>
        <dbReference type="ARBA" id="ARBA00010731"/>
    </source>
</evidence>
<evidence type="ECO:0000256" key="12">
    <source>
        <dbReference type="ARBA" id="ARBA00022838"/>
    </source>
</evidence>
<keyword evidence="16" id="KW-0137">Centromere</keyword>
<feature type="region of interest" description="Disordered" evidence="20">
    <location>
        <begin position="254"/>
        <end position="273"/>
    </location>
</feature>
<evidence type="ECO:0000313" key="21">
    <source>
        <dbReference type="EMBL" id="CEP23956.1"/>
    </source>
</evidence>
<reference evidence="22" key="1">
    <citation type="journal article" date="2015" name="J. Biotechnol.">
        <title>The structure of the Cyberlindnera jadinii genome and its relation to Candida utilis analyzed by the occurrence of single nucleotide polymorphisms.</title>
        <authorList>
            <person name="Rupp O."/>
            <person name="Brinkrolf K."/>
            <person name="Buerth C."/>
            <person name="Kunigo M."/>
            <person name="Schneider J."/>
            <person name="Jaenicke S."/>
            <person name="Goesmann A."/>
            <person name="Puehler A."/>
            <person name="Jaeger K.-E."/>
            <person name="Ernst J.F."/>
        </authorList>
    </citation>
    <scope>NUCLEOTIDE SEQUENCE [LARGE SCALE GENOMIC DNA]</scope>
    <source>
        <strain evidence="22">ATCC 18201 / CBS 1600 / BCRC 20928 / JCM 3617 / NBRC 0987 / NRRL Y-1542</strain>
    </source>
</reference>
<dbReference type="GO" id="GO:0008608">
    <property type="term" value="P:attachment of spindle microtubules to kinetochore"/>
    <property type="evidence" value="ECO:0007669"/>
    <property type="project" value="InterPro"/>
</dbReference>
<keyword evidence="7" id="KW-0963">Cytoplasm</keyword>
<dbReference type="Proteomes" id="UP000038830">
    <property type="component" value="Unassembled WGS sequence"/>
</dbReference>
<name>A0A0H5C751_CYBJN</name>
<evidence type="ECO:0000256" key="6">
    <source>
        <dbReference type="ARBA" id="ARBA00022454"/>
    </source>
</evidence>
<evidence type="ECO:0000256" key="17">
    <source>
        <dbReference type="ARBA" id="ARBA00029735"/>
    </source>
</evidence>
<feature type="region of interest" description="Disordered" evidence="20">
    <location>
        <begin position="299"/>
        <end position="329"/>
    </location>
</feature>
<comment type="subcellular location">
    <subcellularLocation>
        <location evidence="3">Chromosome</location>
        <location evidence="3">Centromere</location>
        <location evidence="3">Kinetochore</location>
    </subcellularLocation>
    <subcellularLocation>
        <location evidence="2">Cytoplasm</location>
        <location evidence="2">Cytoskeleton</location>
        <location evidence="2">Spindle</location>
    </subcellularLocation>
    <subcellularLocation>
        <location evidence="1">Nucleus</location>
    </subcellularLocation>
</comment>